<feature type="region of interest" description="Disordered" evidence="1">
    <location>
        <begin position="26"/>
        <end position="56"/>
    </location>
</feature>
<gene>
    <name evidence="2" type="ORF">ANCCAN_19764</name>
</gene>
<sequence length="98" mass="11200">MASESKTSPNKRKVTVYTRDTYDRVQTVTQSSSTPTALKQAPAFKDDQPRSPILNPQVHNVKTTVDNKIVDGQYVRTEKQVETAMKENYKQQVEEIKQ</sequence>
<dbReference type="AlphaFoldDB" id="A0A368FQ75"/>
<dbReference type="EMBL" id="JOJR01000787">
    <property type="protein sequence ID" value="RCN34401.1"/>
    <property type="molecule type" value="Genomic_DNA"/>
</dbReference>
<evidence type="ECO:0000313" key="2">
    <source>
        <dbReference type="EMBL" id="RCN34401.1"/>
    </source>
</evidence>
<reference evidence="2 3" key="1">
    <citation type="submission" date="2014-10" db="EMBL/GenBank/DDBJ databases">
        <title>Draft genome of the hookworm Ancylostoma caninum.</title>
        <authorList>
            <person name="Mitreva M."/>
        </authorList>
    </citation>
    <scope>NUCLEOTIDE SEQUENCE [LARGE SCALE GENOMIC DNA]</scope>
    <source>
        <strain evidence="2 3">Baltimore</strain>
    </source>
</reference>
<evidence type="ECO:0000256" key="1">
    <source>
        <dbReference type="SAM" id="MobiDB-lite"/>
    </source>
</evidence>
<protein>
    <submittedName>
        <fullName evidence="2">Uncharacterized protein</fullName>
    </submittedName>
</protein>
<dbReference type="Proteomes" id="UP000252519">
    <property type="component" value="Unassembled WGS sequence"/>
</dbReference>
<organism evidence="2 3">
    <name type="scientific">Ancylostoma caninum</name>
    <name type="common">Dog hookworm</name>
    <dbReference type="NCBI Taxonomy" id="29170"/>
    <lineage>
        <taxon>Eukaryota</taxon>
        <taxon>Metazoa</taxon>
        <taxon>Ecdysozoa</taxon>
        <taxon>Nematoda</taxon>
        <taxon>Chromadorea</taxon>
        <taxon>Rhabditida</taxon>
        <taxon>Rhabditina</taxon>
        <taxon>Rhabditomorpha</taxon>
        <taxon>Strongyloidea</taxon>
        <taxon>Ancylostomatidae</taxon>
        <taxon>Ancylostomatinae</taxon>
        <taxon>Ancylostoma</taxon>
    </lineage>
</organism>
<accession>A0A368FQ75</accession>
<keyword evidence="3" id="KW-1185">Reference proteome</keyword>
<proteinExistence type="predicted"/>
<name>A0A368FQ75_ANCCA</name>
<evidence type="ECO:0000313" key="3">
    <source>
        <dbReference type="Proteomes" id="UP000252519"/>
    </source>
</evidence>
<comment type="caution">
    <text evidence="2">The sequence shown here is derived from an EMBL/GenBank/DDBJ whole genome shotgun (WGS) entry which is preliminary data.</text>
</comment>
<dbReference type="OrthoDB" id="5819366at2759"/>